<evidence type="ECO:0000256" key="2">
    <source>
        <dbReference type="ARBA" id="ARBA00022448"/>
    </source>
</evidence>
<dbReference type="GO" id="GO:0005886">
    <property type="term" value="C:plasma membrane"/>
    <property type="evidence" value="ECO:0007669"/>
    <property type="project" value="UniProtKB-SubCell"/>
</dbReference>
<dbReference type="EMBL" id="RIZG01000002">
    <property type="protein sequence ID" value="RNF52065.1"/>
    <property type="molecule type" value="Genomic_DNA"/>
</dbReference>
<keyword evidence="5 9" id="KW-0812">Transmembrane</keyword>
<dbReference type="OrthoDB" id="6900059at2"/>
<comment type="similarity">
    <text evidence="8 9">Belongs to the TRAP transporter small permease family.</text>
</comment>
<feature type="transmembrane region" description="Helical" evidence="9">
    <location>
        <begin position="135"/>
        <end position="158"/>
    </location>
</feature>
<feature type="transmembrane region" description="Helical" evidence="9">
    <location>
        <begin position="53"/>
        <end position="73"/>
    </location>
</feature>
<feature type="domain" description="Tripartite ATP-independent periplasmic transporters DctQ component" evidence="10">
    <location>
        <begin position="32"/>
        <end position="162"/>
    </location>
</feature>
<feature type="transmembrane region" description="Helical" evidence="9">
    <location>
        <begin position="19"/>
        <end position="41"/>
    </location>
</feature>
<accession>A0A3M8Q7R5</accession>
<sequence>MTVLSGDIQQSYLARISNLFALTGGFIMLVVAAVTVASIIGRTTMGQSVEGDYEITEMGLAMAIFLFLPECYLRKGHVIVDLFTSHCTPNTLRTLDFIGDVVFTIIAFLFAYRMSMSGFEAKEYMEQSMLLGLPTWWTFVVGVISMVLCGLCGLYNIFSTFRGGNHE</sequence>
<dbReference type="GO" id="GO:0022857">
    <property type="term" value="F:transmembrane transporter activity"/>
    <property type="evidence" value="ECO:0007669"/>
    <property type="project" value="UniProtKB-UniRule"/>
</dbReference>
<keyword evidence="3" id="KW-1003">Cell membrane</keyword>
<keyword evidence="12" id="KW-1185">Reference proteome</keyword>
<dbReference type="PANTHER" id="PTHR35011">
    <property type="entry name" value="2,3-DIKETO-L-GULONATE TRAP TRANSPORTER SMALL PERMEASE PROTEIN YIAM"/>
    <property type="match status" value="1"/>
</dbReference>
<dbReference type="AlphaFoldDB" id="A0A3M8Q7R5"/>
<keyword evidence="6 9" id="KW-1133">Transmembrane helix</keyword>
<comment type="caution">
    <text evidence="11">The sequence shown here is derived from an EMBL/GenBank/DDBJ whole genome shotgun (WGS) entry which is preliminary data.</text>
</comment>
<evidence type="ECO:0000256" key="5">
    <source>
        <dbReference type="ARBA" id="ARBA00022692"/>
    </source>
</evidence>
<dbReference type="InterPro" id="IPR055348">
    <property type="entry name" value="DctQ"/>
</dbReference>
<dbReference type="RefSeq" id="WP_123094614.1">
    <property type="nucleotide sequence ID" value="NZ_RIZG01000002.1"/>
</dbReference>
<evidence type="ECO:0000256" key="7">
    <source>
        <dbReference type="ARBA" id="ARBA00023136"/>
    </source>
</evidence>
<evidence type="ECO:0000259" key="10">
    <source>
        <dbReference type="Pfam" id="PF04290"/>
    </source>
</evidence>
<name>A0A3M8Q7R5_9GAMM</name>
<feature type="transmembrane region" description="Helical" evidence="9">
    <location>
        <begin position="94"/>
        <end position="115"/>
    </location>
</feature>
<dbReference type="Proteomes" id="UP000280507">
    <property type="component" value="Unassembled WGS sequence"/>
</dbReference>
<dbReference type="InterPro" id="IPR007387">
    <property type="entry name" value="TRAP_DctQ"/>
</dbReference>
<keyword evidence="7 9" id="KW-0472">Membrane</keyword>
<comment type="function">
    <text evidence="9">Part of the tripartite ATP-independent periplasmic (TRAP) transport system.</text>
</comment>
<keyword evidence="2 9" id="KW-0813">Transport</keyword>
<evidence type="ECO:0000313" key="11">
    <source>
        <dbReference type="EMBL" id="RNF52065.1"/>
    </source>
</evidence>
<organism evidence="11 12">
    <name type="scientific">Marinomonas hwangdonensis</name>
    <dbReference type="NCBI Taxonomy" id="1053647"/>
    <lineage>
        <taxon>Bacteria</taxon>
        <taxon>Pseudomonadati</taxon>
        <taxon>Pseudomonadota</taxon>
        <taxon>Gammaproteobacteria</taxon>
        <taxon>Oceanospirillales</taxon>
        <taxon>Oceanospirillaceae</taxon>
        <taxon>Marinomonas</taxon>
    </lineage>
</organism>
<evidence type="ECO:0000256" key="4">
    <source>
        <dbReference type="ARBA" id="ARBA00022519"/>
    </source>
</evidence>
<evidence type="ECO:0000256" key="6">
    <source>
        <dbReference type="ARBA" id="ARBA00022989"/>
    </source>
</evidence>
<proteinExistence type="inferred from homology"/>
<gene>
    <name evidence="11" type="ORF">EBI00_03900</name>
</gene>
<keyword evidence="4 9" id="KW-0997">Cell inner membrane</keyword>
<protein>
    <recommendedName>
        <fullName evidence="9">TRAP transporter small permease protein</fullName>
    </recommendedName>
</protein>
<reference evidence="11 12" key="1">
    <citation type="journal article" date="2012" name="Int. J. Syst. Evol. Microbiol.">
        <title>Marinomonas hwangdonensis sp. nov., isolated from seawater.</title>
        <authorList>
            <person name="Jung Y.T."/>
            <person name="Oh T.K."/>
            <person name="Yoon J.H."/>
        </authorList>
    </citation>
    <scope>NUCLEOTIDE SEQUENCE [LARGE SCALE GENOMIC DNA]</scope>
    <source>
        <strain evidence="11 12">HDW-15</strain>
    </source>
</reference>
<dbReference type="Pfam" id="PF04290">
    <property type="entry name" value="DctQ"/>
    <property type="match status" value="1"/>
</dbReference>
<evidence type="ECO:0000313" key="12">
    <source>
        <dbReference type="Proteomes" id="UP000280507"/>
    </source>
</evidence>
<evidence type="ECO:0000256" key="9">
    <source>
        <dbReference type="RuleBase" id="RU369079"/>
    </source>
</evidence>
<comment type="subcellular location">
    <subcellularLocation>
        <location evidence="1 9">Cell inner membrane</location>
        <topology evidence="1 9">Multi-pass membrane protein</topology>
    </subcellularLocation>
</comment>
<comment type="subunit">
    <text evidence="9">The complex comprises the extracytoplasmic solute receptor protein and the two transmembrane proteins.</text>
</comment>
<evidence type="ECO:0000256" key="8">
    <source>
        <dbReference type="ARBA" id="ARBA00038436"/>
    </source>
</evidence>
<evidence type="ECO:0000256" key="3">
    <source>
        <dbReference type="ARBA" id="ARBA00022475"/>
    </source>
</evidence>
<evidence type="ECO:0000256" key="1">
    <source>
        <dbReference type="ARBA" id="ARBA00004429"/>
    </source>
</evidence>